<comment type="caution">
    <text evidence="1">The sequence shown here is derived from an EMBL/GenBank/DDBJ whole genome shotgun (WGS) entry which is preliminary data.</text>
</comment>
<dbReference type="Proteomes" id="UP000077202">
    <property type="component" value="Unassembled WGS sequence"/>
</dbReference>
<evidence type="ECO:0000313" key="1">
    <source>
        <dbReference type="EMBL" id="OAE30324.1"/>
    </source>
</evidence>
<dbReference type="EMBL" id="LVLJ01001341">
    <property type="protein sequence ID" value="OAE30324.1"/>
    <property type="molecule type" value="Genomic_DNA"/>
</dbReference>
<sequence length="100" mass="11616">MRLEESQKRMERREEAYRQLREESTDVLKLWLGKCVNGFAILGLDSVKWMKLDSLERRLMSAKTSGSVGHKQIVEPEARCAPVCRSYRTGVVSIRLEYPE</sequence>
<organism evidence="1 2">
    <name type="scientific">Marchantia polymorpha subsp. ruderalis</name>
    <dbReference type="NCBI Taxonomy" id="1480154"/>
    <lineage>
        <taxon>Eukaryota</taxon>
        <taxon>Viridiplantae</taxon>
        <taxon>Streptophyta</taxon>
        <taxon>Embryophyta</taxon>
        <taxon>Marchantiophyta</taxon>
        <taxon>Marchantiopsida</taxon>
        <taxon>Marchantiidae</taxon>
        <taxon>Marchantiales</taxon>
        <taxon>Marchantiaceae</taxon>
        <taxon>Marchantia</taxon>
    </lineage>
</organism>
<accession>A0A176WBL1</accession>
<keyword evidence="2" id="KW-1185">Reference proteome</keyword>
<proteinExistence type="predicted"/>
<name>A0A176WBL1_MARPO</name>
<dbReference type="AlphaFoldDB" id="A0A176WBL1"/>
<protein>
    <submittedName>
        <fullName evidence="1">Uncharacterized protein</fullName>
    </submittedName>
</protein>
<reference evidence="1" key="1">
    <citation type="submission" date="2016-03" db="EMBL/GenBank/DDBJ databases">
        <title>Mechanisms controlling the formation of the plant cell surface in tip-growing cells are functionally conserved among land plants.</title>
        <authorList>
            <person name="Honkanen S."/>
            <person name="Jones V.A."/>
            <person name="Morieri G."/>
            <person name="Champion C."/>
            <person name="Hetherington A.J."/>
            <person name="Kelly S."/>
            <person name="Saint-Marcoux D."/>
            <person name="Proust H."/>
            <person name="Prescott H."/>
            <person name="Dolan L."/>
        </authorList>
    </citation>
    <scope>NUCLEOTIDE SEQUENCE [LARGE SCALE GENOMIC DNA]</scope>
    <source>
        <tissue evidence="1">Whole gametophyte</tissue>
    </source>
</reference>
<gene>
    <name evidence="1" type="ORF">AXG93_4201s1250</name>
</gene>
<evidence type="ECO:0000313" key="2">
    <source>
        <dbReference type="Proteomes" id="UP000077202"/>
    </source>
</evidence>